<feature type="non-terminal residue" evidence="1">
    <location>
        <position position="120"/>
    </location>
</feature>
<evidence type="ECO:0000313" key="1">
    <source>
        <dbReference type="EMBL" id="EKM28760.1"/>
    </source>
</evidence>
<organism evidence="1 2">
    <name type="scientific">Vibrio harveyi</name>
    <name type="common">Beneckea harveyi</name>
    <dbReference type="NCBI Taxonomy" id="669"/>
    <lineage>
        <taxon>Bacteria</taxon>
        <taxon>Pseudomonadati</taxon>
        <taxon>Pseudomonadota</taxon>
        <taxon>Gammaproteobacteria</taxon>
        <taxon>Vibrionales</taxon>
        <taxon>Vibrionaceae</taxon>
        <taxon>Vibrio</taxon>
    </lineage>
</organism>
<proteinExistence type="predicted"/>
<dbReference type="AlphaFoldDB" id="A0A454CQS1"/>
<gene>
    <name evidence="1" type="primary">vbsG</name>
    <name evidence="1" type="ORF">VCHENC02_5372</name>
</gene>
<reference evidence="1 2" key="1">
    <citation type="submission" date="2012-10" db="EMBL/GenBank/DDBJ databases">
        <title>Genome sequence of Vibrio Cholerae HENC-02.</title>
        <authorList>
            <person name="Eppinger M."/>
            <person name="Hasan N.A."/>
            <person name="Sengamalay N."/>
            <person name="Hine E."/>
            <person name="Su Q."/>
            <person name="Daugherty S.C."/>
            <person name="Young S."/>
            <person name="Sadzewicz L."/>
            <person name="Tallon L."/>
            <person name="Cebula T.A."/>
            <person name="Ravel J."/>
            <person name="Colwell R.R."/>
        </authorList>
    </citation>
    <scope>NUCLEOTIDE SEQUENCE [LARGE SCALE GENOMIC DNA]</scope>
    <source>
        <strain evidence="1 2">HENC-02</strain>
    </source>
</reference>
<accession>A0A454CQS1</accession>
<comment type="caution">
    <text evidence="1">The sequence shown here is derived from an EMBL/GenBank/DDBJ whole genome shotgun (WGS) entry which is preliminary data.</text>
</comment>
<protein>
    <submittedName>
        <fullName evidence="1">VbsG domain protein</fullName>
    </submittedName>
</protein>
<evidence type="ECO:0000313" key="2">
    <source>
        <dbReference type="Proteomes" id="UP000008367"/>
    </source>
</evidence>
<dbReference type="EMBL" id="AJSR01002395">
    <property type="protein sequence ID" value="EKM28760.1"/>
    <property type="molecule type" value="Genomic_DNA"/>
</dbReference>
<name>A0A454CQS1_VIBHA</name>
<sequence length="120" mass="13824">MSFFFAVLLFVTSMTMIGAMLISHEVKQFKIYTQGISKTKQKVIMLGLLLESELARYEGTSAKEITDATEFSFQDAIYKLDPKSELDFVEAVARKVLHEAEGYLSNVYERIDIVLYFRLY</sequence>
<dbReference type="Proteomes" id="UP000008367">
    <property type="component" value="Unassembled WGS sequence"/>
</dbReference>